<comment type="subcellular location">
    <subcellularLocation>
        <location evidence="1">Cell membrane</location>
        <topology evidence="1">Multi-pass membrane protein</topology>
    </subcellularLocation>
</comment>
<evidence type="ECO:0000256" key="9">
    <source>
        <dbReference type="PIRSR" id="PIRSR005091-1"/>
    </source>
</evidence>
<evidence type="ECO:0000256" key="12">
    <source>
        <dbReference type="SAM" id="Phobius"/>
    </source>
</evidence>
<evidence type="ECO:0000256" key="7">
    <source>
        <dbReference type="ARBA" id="ARBA00023136"/>
    </source>
</evidence>
<feature type="transmembrane region" description="Helical" evidence="12">
    <location>
        <begin position="24"/>
        <end position="43"/>
    </location>
</feature>
<dbReference type="Pfam" id="PF00884">
    <property type="entry name" value="Sulfatase"/>
    <property type="match status" value="1"/>
</dbReference>
<keyword evidence="10" id="KW-0464">Manganese</keyword>
<feature type="binding site" evidence="10">
    <location>
        <position position="389"/>
    </location>
    <ligand>
        <name>substrate</name>
    </ligand>
</feature>
<evidence type="ECO:0000313" key="15">
    <source>
        <dbReference type="Proteomes" id="UP001178662"/>
    </source>
</evidence>
<dbReference type="Gene3D" id="3.40.720.10">
    <property type="entry name" value="Alkaline Phosphatase, subunit A"/>
    <property type="match status" value="1"/>
</dbReference>
<keyword evidence="4 8" id="KW-1003">Cell membrane</keyword>
<evidence type="ECO:0000256" key="8">
    <source>
        <dbReference type="PIRNR" id="PIRNR005091"/>
    </source>
</evidence>
<evidence type="ECO:0000256" key="2">
    <source>
        <dbReference type="ARBA" id="ARBA00004936"/>
    </source>
</evidence>
<feature type="transmembrane region" description="Helical" evidence="12">
    <location>
        <begin position="140"/>
        <end position="158"/>
    </location>
</feature>
<feature type="transmembrane region" description="Helical" evidence="12">
    <location>
        <begin position="52"/>
        <end position="73"/>
    </location>
</feature>
<keyword evidence="5 12" id="KW-0812">Transmembrane</keyword>
<evidence type="ECO:0000256" key="5">
    <source>
        <dbReference type="ARBA" id="ARBA00022692"/>
    </source>
</evidence>
<dbReference type="InterPro" id="IPR000917">
    <property type="entry name" value="Sulfatase_N"/>
</dbReference>
<name>A0AA95EZ96_9BACL</name>
<feature type="domain" description="Sulfatase N-terminal" evidence="13">
    <location>
        <begin position="223"/>
        <end position="516"/>
    </location>
</feature>
<evidence type="ECO:0000313" key="14">
    <source>
        <dbReference type="EMBL" id="WEK56265.1"/>
    </source>
</evidence>
<evidence type="ECO:0000256" key="4">
    <source>
        <dbReference type="ARBA" id="ARBA00022475"/>
    </source>
</evidence>
<dbReference type="Gene3D" id="3.30.1120.170">
    <property type="match status" value="1"/>
</dbReference>
<dbReference type="SUPFAM" id="SSF53649">
    <property type="entry name" value="Alkaline phosphatase-like"/>
    <property type="match status" value="1"/>
</dbReference>
<dbReference type="PIRSF" id="PIRSF005091">
    <property type="entry name" value="Mmb_sulf_HI1246"/>
    <property type="match status" value="1"/>
</dbReference>
<reference evidence="14" key="1">
    <citation type="submission" date="2023-03" db="EMBL/GenBank/DDBJ databases">
        <title>Andean soil-derived lignocellulolytic bacterial consortium as a source of novel taxa and putative plastic-active enzymes.</title>
        <authorList>
            <person name="Diaz-Garcia L."/>
            <person name="Chuvochina M."/>
            <person name="Feuerriegel G."/>
            <person name="Bunk B."/>
            <person name="Sproer C."/>
            <person name="Streit W.R."/>
            <person name="Rodriguez L.M."/>
            <person name="Overmann J."/>
            <person name="Jimenez D.J."/>
        </authorList>
    </citation>
    <scope>NUCLEOTIDE SEQUENCE</scope>
    <source>
        <strain evidence="14">MAG 2441</strain>
    </source>
</reference>
<dbReference type="InterPro" id="IPR012160">
    <property type="entry name" value="LtaS-like"/>
</dbReference>
<accession>A0AA95EZ96</accession>
<evidence type="ECO:0000259" key="13">
    <source>
        <dbReference type="Pfam" id="PF00884"/>
    </source>
</evidence>
<proteinExistence type="inferred from homology"/>
<feature type="binding site" evidence="11">
    <location>
        <position position="231"/>
    </location>
    <ligand>
        <name>Mn(2+)</name>
        <dbReference type="ChEBI" id="CHEBI:29035"/>
    </ligand>
</feature>
<dbReference type="PANTHER" id="PTHR47371:SF3">
    <property type="entry name" value="PHOSPHOGLYCEROL TRANSFERASE I"/>
    <property type="match status" value="1"/>
</dbReference>
<keyword evidence="7 8" id="KW-0472">Membrane</keyword>
<dbReference type="EMBL" id="CP119317">
    <property type="protein sequence ID" value="WEK56265.1"/>
    <property type="molecule type" value="Genomic_DNA"/>
</dbReference>
<dbReference type="GO" id="GO:0046872">
    <property type="term" value="F:metal ion binding"/>
    <property type="evidence" value="ECO:0007669"/>
    <property type="project" value="UniProtKB-KW"/>
</dbReference>
<sequence>MVFFSLLMVLKIYLAHIVIFGGHSLWRPLVTELPAIWVAFMIIESFASRRKFGIYIAVNLLITTIFFAVIMYYKYFGVIVDYHALKQIGQVTEVKGSVFSLLHPYFLFIYTDIVLAWLLMFNRRFRAWGKSLATRESRKIVWITLGVALLISIVNVVLHTESRNELKQAENMGILNYEVYQFFASATMKLEDPSKVTSESIARLKQNRPIAGTPVMWGEAKGKNVIIVQLEAAQNLLLGLNIDGQEITPTLNGLMKEHYYFPHFYQQVGQGNTADAEFTVNTSFYIPPHGAASQDYGHLALPSMPKLLKDKGYETATFHTNDVQFWNRKELYKALGFDHYYDAEFFGEEDLVFFGSSDEVLYKKTADQLLKMSQSNKPFYAQVISMSSHHPFNIPERKARITLPERYTGTLVGDYIVAQNYADYALGQFVSELKANGLWEQSVIVIYGDHLGLPVYTLDQNEKNLMQEIVNHEYSYTNMLNIPLLIVAPGVTEPQVMTQVGGQVDIFPTLANLLGISLKNHIHFGQDLLNQTSNLLPERYYLPTGSFVNDQGIFVPGYDYSDGELYRIDGHSSAESDSSEDEYNRALELLLLSDSYVSHLPSHE</sequence>
<gene>
    <name evidence="14" type="ORF">P0Y55_01550</name>
</gene>
<dbReference type="CDD" id="cd16015">
    <property type="entry name" value="LTA_synthase"/>
    <property type="match status" value="1"/>
</dbReference>
<organism evidence="14 15">
    <name type="scientific">Candidatus Cohnella colombiensis</name>
    <dbReference type="NCBI Taxonomy" id="3121368"/>
    <lineage>
        <taxon>Bacteria</taxon>
        <taxon>Bacillati</taxon>
        <taxon>Bacillota</taxon>
        <taxon>Bacilli</taxon>
        <taxon>Bacillales</taxon>
        <taxon>Paenibacillaceae</taxon>
        <taxon>Cohnella</taxon>
    </lineage>
</organism>
<dbReference type="PANTHER" id="PTHR47371">
    <property type="entry name" value="LIPOTEICHOIC ACID SYNTHASE"/>
    <property type="match status" value="1"/>
</dbReference>
<feature type="binding site" evidence="11">
    <location>
        <position position="449"/>
    </location>
    <ligand>
        <name>Mn(2+)</name>
        <dbReference type="ChEBI" id="CHEBI:29035"/>
    </ligand>
</feature>
<feature type="binding site" evidence="11">
    <location>
        <position position="450"/>
    </location>
    <ligand>
        <name>Mn(2+)</name>
        <dbReference type="ChEBI" id="CHEBI:29035"/>
    </ligand>
</feature>
<evidence type="ECO:0000256" key="6">
    <source>
        <dbReference type="ARBA" id="ARBA00022989"/>
    </source>
</evidence>
<keyword evidence="15" id="KW-1185">Reference proteome</keyword>
<evidence type="ECO:0000256" key="1">
    <source>
        <dbReference type="ARBA" id="ARBA00004651"/>
    </source>
</evidence>
<evidence type="ECO:0000256" key="11">
    <source>
        <dbReference type="PIRSR" id="PIRSR005091-3"/>
    </source>
</evidence>
<dbReference type="InterPro" id="IPR017850">
    <property type="entry name" value="Alkaline_phosphatase_core_sf"/>
</dbReference>
<dbReference type="AlphaFoldDB" id="A0AA95EZ96"/>
<evidence type="ECO:0000256" key="10">
    <source>
        <dbReference type="PIRSR" id="PIRSR005091-2"/>
    </source>
</evidence>
<evidence type="ECO:0000256" key="3">
    <source>
        <dbReference type="ARBA" id="ARBA00009983"/>
    </source>
</evidence>
<keyword evidence="10" id="KW-0479">Metal-binding</keyword>
<dbReference type="InterPro" id="IPR050448">
    <property type="entry name" value="OpgB/LTA_synthase_biosynth"/>
</dbReference>
<feature type="transmembrane region" description="Helical" evidence="12">
    <location>
        <begin position="102"/>
        <end position="120"/>
    </location>
</feature>
<feature type="active site" evidence="9">
    <location>
        <position position="273"/>
    </location>
</feature>
<dbReference type="Proteomes" id="UP001178662">
    <property type="component" value="Chromosome"/>
</dbReference>
<comment type="similarity">
    <text evidence="3 8">Belongs to the LTA synthase family.</text>
</comment>
<dbReference type="GO" id="GO:0005886">
    <property type="term" value="C:plasma membrane"/>
    <property type="evidence" value="ECO:0007669"/>
    <property type="project" value="UniProtKB-SubCell"/>
</dbReference>
<feature type="binding site" evidence="11">
    <location>
        <position position="273"/>
    </location>
    <ligand>
        <name>Mn(2+)</name>
        <dbReference type="ChEBI" id="CHEBI:29035"/>
    </ligand>
</feature>
<comment type="pathway">
    <text evidence="2">Cell wall biogenesis; lipoteichoic acid biosynthesis.</text>
</comment>
<protein>
    <submittedName>
        <fullName evidence="14">LTA synthase family protein</fullName>
    </submittedName>
</protein>
<keyword evidence="6 12" id="KW-1133">Transmembrane helix</keyword>